<evidence type="ECO:0000256" key="1">
    <source>
        <dbReference type="ARBA" id="ARBA00004829"/>
    </source>
</evidence>
<proteinExistence type="inferred from homology"/>
<evidence type="ECO:0000313" key="7">
    <source>
        <dbReference type="EMBL" id="KUK77130.1"/>
    </source>
</evidence>
<name>A0A101HIL7_9BACT</name>
<feature type="domain" description="Amine oxidase" evidence="6">
    <location>
        <begin position="12"/>
        <end position="486"/>
    </location>
</feature>
<dbReference type="PANTHER" id="PTHR43734">
    <property type="entry name" value="PHYTOENE DESATURASE"/>
    <property type="match status" value="1"/>
</dbReference>
<dbReference type="Gene3D" id="3.50.50.60">
    <property type="entry name" value="FAD/NAD(P)-binding domain"/>
    <property type="match status" value="2"/>
</dbReference>
<evidence type="ECO:0000259" key="6">
    <source>
        <dbReference type="Pfam" id="PF01593"/>
    </source>
</evidence>
<dbReference type="GO" id="GO:0016117">
    <property type="term" value="P:carotenoid biosynthetic process"/>
    <property type="evidence" value="ECO:0007669"/>
    <property type="project" value="UniProtKB-KW"/>
</dbReference>
<comment type="similarity">
    <text evidence="2 5">Belongs to the carotenoid/retinoid oxidoreductase family.</text>
</comment>
<dbReference type="InterPro" id="IPR014105">
    <property type="entry name" value="Carotenoid/retinoid_OxRdtase"/>
</dbReference>
<evidence type="ECO:0000313" key="8">
    <source>
        <dbReference type="Proteomes" id="UP000053860"/>
    </source>
</evidence>
<organism evidence="7 8">
    <name type="scientific">Proteiniphilum acetatigenes</name>
    <dbReference type="NCBI Taxonomy" id="294710"/>
    <lineage>
        <taxon>Bacteria</taxon>
        <taxon>Pseudomonadati</taxon>
        <taxon>Bacteroidota</taxon>
        <taxon>Bacteroidia</taxon>
        <taxon>Bacteroidales</taxon>
        <taxon>Dysgonomonadaceae</taxon>
        <taxon>Proteiniphilum</taxon>
    </lineage>
</organism>
<dbReference type="GO" id="GO:0016491">
    <property type="term" value="F:oxidoreductase activity"/>
    <property type="evidence" value="ECO:0007669"/>
    <property type="project" value="UniProtKB-KW"/>
</dbReference>
<keyword evidence="4 5" id="KW-0560">Oxidoreductase</keyword>
<dbReference type="InterPro" id="IPR002937">
    <property type="entry name" value="Amino_oxidase"/>
</dbReference>
<sequence>MKKKVIITGTGLGGLSSGLLLQSKGYEVHFIEKNNRPGGRLNRIEKEGFTFDTGPSFFSMSYVFTDFMKLCGVEMPFRFVELDPLYSVHFAEGRSFRLHKDIKKLAEQFRDIEPDFEAKMEHYLKKSAALFHDTFDIVIRSNFDNYLEYFAALMRVNPQHIPVLMKTFWQHVRDYFDSKEARQIISLVAFFLGRTPFDTMAIYSLLSYTEFRHDGYHNVEGGMYRIVEGMVDALQKRGATFRYNTEVTAVEAEGNRITQLIDSEGNHYGGDLFLINADAALFRGRVLQRKKFSEAKLRKMEWTMGYLTIYIGIDRKLPDLDLHNYFLGSNFEAYAHDVLKNPDSLQKPYYYVNAVSKHNPQCAPEGCESLFFVCPVPSLQYKPDWSDRDEIVDSILNDFSKRIGIDIMPHIVTRTIYTPQEWEKQFNLYMGSGLGLSHRLSQIGALRPKNFDEEYGNLFYVGASTTPGAGLPMAVISAEMVCKRILEA</sequence>
<dbReference type="PANTHER" id="PTHR43734:SF4">
    <property type="entry name" value="AMINE OXIDASE DOMAIN-CONTAINING PROTEIN"/>
    <property type="match status" value="1"/>
</dbReference>
<comment type="caution">
    <text evidence="7">The sequence shown here is derived from an EMBL/GenBank/DDBJ whole genome shotgun (WGS) entry which is preliminary data.</text>
</comment>
<gene>
    <name evidence="7" type="ORF">XD92_0914</name>
</gene>
<dbReference type="NCBIfam" id="TIGR02734">
    <property type="entry name" value="crtI_fam"/>
    <property type="match status" value="1"/>
</dbReference>
<comment type="pathway">
    <text evidence="1 5">Carotenoid biosynthesis.</text>
</comment>
<dbReference type="InterPro" id="IPR036188">
    <property type="entry name" value="FAD/NAD-bd_sf"/>
</dbReference>
<dbReference type="AlphaFoldDB" id="A0A101HIL7"/>
<evidence type="ECO:0000256" key="5">
    <source>
        <dbReference type="RuleBase" id="RU362075"/>
    </source>
</evidence>
<dbReference type="Pfam" id="PF01593">
    <property type="entry name" value="Amino_oxidase"/>
    <property type="match status" value="1"/>
</dbReference>
<reference evidence="8" key="1">
    <citation type="journal article" date="2015" name="MBio">
        <title>Genome-Resolved Metagenomic Analysis Reveals Roles for Candidate Phyla and Other Microbial Community Members in Biogeochemical Transformations in Oil Reservoirs.</title>
        <authorList>
            <person name="Hu P."/>
            <person name="Tom L."/>
            <person name="Singh A."/>
            <person name="Thomas B.C."/>
            <person name="Baker B.J."/>
            <person name="Piceno Y.M."/>
            <person name="Andersen G.L."/>
            <person name="Banfield J.F."/>
        </authorList>
    </citation>
    <scope>NUCLEOTIDE SEQUENCE [LARGE SCALE GENOMIC DNA]</scope>
</reference>
<dbReference type="Proteomes" id="UP000053860">
    <property type="component" value="Unassembled WGS sequence"/>
</dbReference>
<accession>A0A101HIL7</accession>
<keyword evidence="3 5" id="KW-0125">Carotenoid biosynthesis</keyword>
<evidence type="ECO:0000256" key="2">
    <source>
        <dbReference type="ARBA" id="ARBA00006046"/>
    </source>
</evidence>
<dbReference type="SUPFAM" id="SSF51905">
    <property type="entry name" value="FAD/NAD(P)-binding domain"/>
    <property type="match status" value="1"/>
</dbReference>
<evidence type="ECO:0000256" key="3">
    <source>
        <dbReference type="ARBA" id="ARBA00022746"/>
    </source>
</evidence>
<dbReference type="PATRIC" id="fig|294710.3.peg.1259"/>
<dbReference type="EMBL" id="LGGN01000162">
    <property type="protein sequence ID" value="KUK77130.1"/>
    <property type="molecule type" value="Genomic_DNA"/>
</dbReference>
<evidence type="ECO:0000256" key="4">
    <source>
        <dbReference type="ARBA" id="ARBA00023002"/>
    </source>
</evidence>
<protein>
    <submittedName>
        <fullName evidence="7">Putative phytoene desaturase</fullName>
    </submittedName>
</protein>